<dbReference type="KEGG" id="spar:SPRG_16484"/>
<protein>
    <submittedName>
        <fullName evidence="2">Uncharacterized protein</fullName>
    </submittedName>
</protein>
<dbReference type="VEuPathDB" id="FungiDB:SPRG_16484"/>
<evidence type="ECO:0000313" key="2">
    <source>
        <dbReference type="EMBL" id="KDO18011.1"/>
    </source>
</evidence>
<keyword evidence="3" id="KW-1185">Reference proteome</keyword>
<keyword evidence="1" id="KW-0472">Membrane</keyword>
<proteinExistence type="predicted"/>
<feature type="transmembrane region" description="Helical" evidence="1">
    <location>
        <begin position="42"/>
        <end position="64"/>
    </location>
</feature>
<reference evidence="2 3" key="1">
    <citation type="journal article" date="2013" name="PLoS Genet.">
        <title>Distinctive expansion of potential virulence genes in the genome of the oomycete fish pathogen Saprolegnia parasitica.</title>
        <authorList>
            <person name="Jiang R.H."/>
            <person name="de Bruijn I."/>
            <person name="Haas B.J."/>
            <person name="Belmonte R."/>
            <person name="Lobach L."/>
            <person name="Christie J."/>
            <person name="van den Ackerveken G."/>
            <person name="Bottin A."/>
            <person name="Bulone V."/>
            <person name="Diaz-Moreno S.M."/>
            <person name="Dumas B."/>
            <person name="Fan L."/>
            <person name="Gaulin E."/>
            <person name="Govers F."/>
            <person name="Grenville-Briggs L.J."/>
            <person name="Horner N.R."/>
            <person name="Levin J.Z."/>
            <person name="Mammella M."/>
            <person name="Meijer H.J."/>
            <person name="Morris P."/>
            <person name="Nusbaum C."/>
            <person name="Oome S."/>
            <person name="Phillips A.J."/>
            <person name="van Rooyen D."/>
            <person name="Rzeszutek E."/>
            <person name="Saraiva M."/>
            <person name="Secombes C.J."/>
            <person name="Seidl M.F."/>
            <person name="Snel B."/>
            <person name="Stassen J.H."/>
            <person name="Sykes S."/>
            <person name="Tripathy S."/>
            <person name="van den Berg H."/>
            <person name="Vega-Arreguin J.C."/>
            <person name="Wawra S."/>
            <person name="Young S.K."/>
            <person name="Zeng Q."/>
            <person name="Dieguez-Uribeondo J."/>
            <person name="Russ C."/>
            <person name="Tyler B.M."/>
            <person name="van West P."/>
        </authorList>
    </citation>
    <scope>NUCLEOTIDE SEQUENCE [LARGE SCALE GENOMIC DNA]</scope>
    <source>
        <strain evidence="2 3">CBS 223.65</strain>
    </source>
</reference>
<dbReference type="EMBL" id="KK583515">
    <property type="protein sequence ID" value="KDO18011.1"/>
    <property type="molecule type" value="Genomic_DNA"/>
</dbReference>
<organism evidence="2 3">
    <name type="scientific">Saprolegnia parasitica (strain CBS 223.65)</name>
    <dbReference type="NCBI Taxonomy" id="695850"/>
    <lineage>
        <taxon>Eukaryota</taxon>
        <taxon>Sar</taxon>
        <taxon>Stramenopiles</taxon>
        <taxon>Oomycota</taxon>
        <taxon>Saprolegniomycetes</taxon>
        <taxon>Saprolegniales</taxon>
        <taxon>Saprolegniaceae</taxon>
        <taxon>Saprolegnia</taxon>
    </lineage>
</organism>
<evidence type="ECO:0000313" key="3">
    <source>
        <dbReference type="Proteomes" id="UP000030745"/>
    </source>
</evidence>
<dbReference type="Proteomes" id="UP000030745">
    <property type="component" value="Unassembled WGS sequence"/>
</dbReference>
<dbReference type="GeneID" id="24138106"/>
<keyword evidence="1" id="KW-1133">Transmembrane helix</keyword>
<sequence>MELGPAAWHLYPPMGLLVQTPTLLKADTQTHAMTSKWRQHRVSTAIFVLSCVATTVVLIDLTMFGNAPTTQPVSVTIASNATVATAALGGAASRTGDLPSAPLREVLVLLLVILVALVGAGAYLMHRRTQSATPIKALDQEEPKPVCLTVVSAPL</sequence>
<gene>
    <name evidence="2" type="ORF">SPRG_16484</name>
</gene>
<dbReference type="AlphaFoldDB" id="A0A067BUP3"/>
<dbReference type="RefSeq" id="XP_012211278.1">
    <property type="nucleotide sequence ID" value="XM_012355888.1"/>
</dbReference>
<keyword evidence="1" id="KW-0812">Transmembrane</keyword>
<name>A0A067BUP3_SAPPC</name>
<feature type="transmembrane region" description="Helical" evidence="1">
    <location>
        <begin position="106"/>
        <end position="126"/>
    </location>
</feature>
<accession>A0A067BUP3</accession>
<evidence type="ECO:0000256" key="1">
    <source>
        <dbReference type="SAM" id="Phobius"/>
    </source>
</evidence>